<proteinExistence type="predicted"/>
<keyword evidence="2" id="KW-1185">Reference proteome</keyword>
<dbReference type="EMBL" id="AEET01000018">
    <property type="protein sequence ID" value="EFM46518.1"/>
    <property type="molecule type" value="Genomic_DNA"/>
</dbReference>
<gene>
    <name evidence="1" type="ORF">HMPREF0580_0773</name>
</gene>
<accession>E0QPF8</accession>
<evidence type="ECO:0000313" key="2">
    <source>
        <dbReference type="Proteomes" id="UP000003045"/>
    </source>
</evidence>
<protein>
    <submittedName>
        <fullName evidence="1">Uncharacterized protein</fullName>
    </submittedName>
</protein>
<dbReference type="HOGENOM" id="CLU_3236137_0_0_11"/>
<sequence>MLSWTHKRFAKAIPFLNPQVRVLSRYRDTCFSALCVHNRKSPS</sequence>
<dbReference type="Proteomes" id="UP000003045">
    <property type="component" value="Unassembled WGS sequence"/>
</dbReference>
<organism evidence="1 2">
    <name type="scientific">Mobiluncus mulieris ATCC 35239</name>
    <dbReference type="NCBI Taxonomy" id="871571"/>
    <lineage>
        <taxon>Bacteria</taxon>
        <taxon>Bacillati</taxon>
        <taxon>Actinomycetota</taxon>
        <taxon>Actinomycetes</taxon>
        <taxon>Actinomycetales</taxon>
        <taxon>Actinomycetaceae</taxon>
        <taxon>Mobiluncus</taxon>
    </lineage>
</organism>
<name>E0QPF8_9ACTO</name>
<comment type="caution">
    <text evidence="1">The sequence shown here is derived from an EMBL/GenBank/DDBJ whole genome shotgun (WGS) entry which is preliminary data.</text>
</comment>
<reference evidence="1" key="1">
    <citation type="submission" date="2010-08" db="EMBL/GenBank/DDBJ databases">
        <authorList>
            <person name="Muzny D."/>
            <person name="Qin X."/>
            <person name="Deng J."/>
            <person name="Jiang H."/>
            <person name="Liu Y."/>
            <person name="Qu J."/>
            <person name="Song X.-Z."/>
            <person name="Zhang L."/>
            <person name="Thornton R."/>
            <person name="Coyle M."/>
            <person name="Francisco L."/>
            <person name="Jackson L."/>
            <person name="Javaid M."/>
            <person name="Korchina V."/>
            <person name="Kovar C."/>
            <person name="Mata R."/>
            <person name="Mathew T."/>
            <person name="Ngo R."/>
            <person name="Nguyen L."/>
            <person name="Nguyen N."/>
            <person name="Okwuonu G."/>
            <person name="Ongeri F."/>
            <person name="Pham C."/>
            <person name="Simmons D."/>
            <person name="Wilczek-Boney K."/>
            <person name="Hale W."/>
            <person name="Jakkamsetti A."/>
            <person name="Pham P."/>
            <person name="Ruth R."/>
            <person name="San Lucas F."/>
            <person name="Warren J."/>
            <person name="Zhang J."/>
            <person name="Zhao Z."/>
            <person name="Zhou C."/>
            <person name="Zhu D."/>
            <person name="Lee S."/>
            <person name="Bess C."/>
            <person name="Blankenburg K."/>
            <person name="Forbes L."/>
            <person name="Fu Q."/>
            <person name="Gubbala S."/>
            <person name="Hirani K."/>
            <person name="Jayaseelan J.C."/>
            <person name="Lara F."/>
            <person name="Munidasa M."/>
            <person name="Palculict T."/>
            <person name="Patil S."/>
            <person name="Pu L.-L."/>
            <person name="Saada N."/>
            <person name="Tang L."/>
            <person name="Weissenberger G."/>
            <person name="Zhu Y."/>
            <person name="Hemphill L."/>
            <person name="Shang Y."/>
            <person name="Youmans B."/>
            <person name="Ayvaz T."/>
            <person name="Ross M."/>
            <person name="Santibanez J."/>
            <person name="Aqrawi P."/>
            <person name="Gross S."/>
            <person name="Joshi V."/>
            <person name="Fowler G."/>
            <person name="Nazareth L."/>
            <person name="Reid J."/>
            <person name="Worley K."/>
            <person name="Petrosino J."/>
            <person name="Highlander S."/>
            <person name="Gibbs R."/>
        </authorList>
    </citation>
    <scope>NUCLEOTIDE SEQUENCE [LARGE SCALE GENOMIC DNA]</scope>
    <source>
        <strain evidence="1">ATCC 35239</strain>
    </source>
</reference>
<evidence type="ECO:0000313" key="1">
    <source>
        <dbReference type="EMBL" id="EFM46518.1"/>
    </source>
</evidence>
<dbReference type="AlphaFoldDB" id="E0QPF8"/>